<dbReference type="FunFam" id="3.30.710.10:FF:000136">
    <property type="entry name" value="BTB-POZ and math domain 1"/>
    <property type="match status" value="1"/>
</dbReference>
<dbReference type="PANTHER" id="PTHR26379">
    <property type="entry name" value="BTB/POZ AND MATH DOMAIN-CONTAINING PROTEIN 1"/>
    <property type="match status" value="1"/>
</dbReference>
<dbReference type="SUPFAM" id="SSF54695">
    <property type="entry name" value="POZ domain"/>
    <property type="match status" value="1"/>
</dbReference>
<dbReference type="InterPro" id="IPR011333">
    <property type="entry name" value="SKP1/BTB/POZ_sf"/>
</dbReference>
<dbReference type="InterPro" id="IPR056423">
    <property type="entry name" value="BACK_BPM_SPOP"/>
</dbReference>
<feature type="domain" description="BTB" evidence="4">
    <location>
        <begin position="137"/>
        <end position="200"/>
    </location>
</feature>
<evidence type="ECO:0000313" key="5">
    <source>
        <dbReference type="EMBL" id="KAL0303769.1"/>
    </source>
</evidence>
<dbReference type="CDD" id="cd00121">
    <property type="entry name" value="MATH"/>
    <property type="match status" value="1"/>
</dbReference>
<comment type="pathway">
    <text evidence="2">Protein modification; protein ubiquitination.</text>
</comment>
<evidence type="ECO:0000259" key="4">
    <source>
        <dbReference type="PROSITE" id="PS50097"/>
    </source>
</evidence>
<dbReference type="InterPro" id="IPR000210">
    <property type="entry name" value="BTB/POZ_dom"/>
</dbReference>
<reference evidence="5" key="2">
    <citation type="journal article" date="2024" name="Plant">
        <title>Genomic evolution and insights into agronomic trait innovations of Sesamum species.</title>
        <authorList>
            <person name="Miao H."/>
            <person name="Wang L."/>
            <person name="Qu L."/>
            <person name="Liu H."/>
            <person name="Sun Y."/>
            <person name="Le M."/>
            <person name="Wang Q."/>
            <person name="Wei S."/>
            <person name="Zheng Y."/>
            <person name="Lin W."/>
            <person name="Duan Y."/>
            <person name="Cao H."/>
            <person name="Xiong S."/>
            <person name="Wang X."/>
            <person name="Wei L."/>
            <person name="Li C."/>
            <person name="Ma Q."/>
            <person name="Ju M."/>
            <person name="Zhao R."/>
            <person name="Li G."/>
            <person name="Mu C."/>
            <person name="Tian Q."/>
            <person name="Mei H."/>
            <person name="Zhang T."/>
            <person name="Gao T."/>
            <person name="Zhang H."/>
        </authorList>
    </citation>
    <scope>NUCLEOTIDE SEQUENCE</scope>
    <source>
        <strain evidence="5">G02</strain>
    </source>
</reference>
<organism evidence="5">
    <name type="scientific">Sesamum radiatum</name>
    <name type="common">Black benniseed</name>
    <dbReference type="NCBI Taxonomy" id="300843"/>
    <lineage>
        <taxon>Eukaryota</taxon>
        <taxon>Viridiplantae</taxon>
        <taxon>Streptophyta</taxon>
        <taxon>Embryophyta</taxon>
        <taxon>Tracheophyta</taxon>
        <taxon>Spermatophyta</taxon>
        <taxon>Magnoliopsida</taxon>
        <taxon>eudicotyledons</taxon>
        <taxon>Gunneridae</taxon>
        <taxon>Pentapetalae</taxon>
        <taxon>asterids</taxon>
        <taxon>lamiids</taxon>
        <taxon>Lamiales</taxon>
        <taxon>Pedaliaceae</taxon>
        <taxon>Sesamum</taxon>
    </lineage>
</organism>
<dbReference type="InterPro" id="IPR002083">
    <property type="entry name" value="MATH/TRAF_dom"/>
</dbReference>
<dbReference type="SMART" id="SM00225">
    <property type="entry name" value="BTB"/>
    <property type="match status" value="1"/>
</dbReference>
<dbReference type="Pfam" id="PF24570">
    <property type="entry name" value="BACK_BPM_SPOP"/>
    <property type="match status" value="1"/>
</dbReference>
<evidence type="ECO:0000256" key="3">
    <source>
        <dbReference type="ARBA" id="ARBA00010846"/>
    </source>
</evidence>
<reference evidence="5" key="1">
    <citation type="submission" date="2020-06" db="EMBL/GenBank/DDBJ databases">
        <authorList>
            <person name="Li T."/>
            <person name="Hu X."/>
            <person name="Zhang T."/>
            <person name="Song X."/>
            <person name="Zhang H."/>
            <person name="Dai N."/>
            <person name="Sheng W."/>
            <person name="Hou X."/>
            <person name="Wei L."/>
        </authorList>
    </citation>
    <scope>NUCLEOTIDE SEQUENCE</scope>
    <source>
        <strain evidence="5">G02</strain>
        <tissue evidence="5">Leaf</tissue>
    </source>
</reference>
<dbReference type="Pfam" id="PF00651">
    <property type="entry name" value="BTB"/>
    <property type="match status" value="1"/>
</dbReference>
<dbReference type="PROSITE" id="PS50097">
    <property type="entry name" value="BTB"/>
    <property type="match status" value="1"/>
</dbReference>
<proteinExistence type="inferred from homology"/>
<comment type="caution">
    <text evidence="5">The sequence shown here is derived from an EMBL/GenBank/DDBJ whole genome shotgun (WGS) entry which is preliminary data.</text>
</comment>
<dbReference type="EMBL" id="JACGWJ010000029">
    <property type="protein sequence ID" value="KAL0303769.1"/>
    <property type="molecule type" value="Genomic_DNA"/>
</dbReference>
<dbReference type="AlphaFoldDB" id="A0AAW2KAP6"/>
<comment type="function">
    <text evidence="1">May act as a substrate-specific adapter of an E3 ubiquitin-protein ligase complex (CUL3-RBX1-BTB) which mediates the ubiquitination and subsequent proteasomal degradation of target proteins.</text>
</comment>
<comment type="similarity">
    <text evidence="3">Belongs to the Tdpoz family.</text>
</comment>
<dbReference type="Gene3D" id="6.10.250.3030">
    <property type="match status" value="1"/>
</dbReference>
<dbReference type="Gene3D" id="3.30.710.10">
    <property type="entry name" value="Potassium Channel Kv1.1, Chain A"/>
    <property type="match status" value="1"/>
</dbReference>
<protein>
    <submittedName>
        <fullName evidence="5">BTB/POZ and MATH domain-containing protein 3</fullName>
    </submittedName>
</protein>
<sequence>MIVNCGEPNNALDSSSRSINETVNGSHHFTIRGYSLAKAWAPASTFLPILSASAGMNGGLLLSGWEKPEDSSMGYKRFFRRTSLETSDFLKDDCLSMHCTVGVVRTRVEGPKLYSVPIPPSDMGQSLKYLLDAELGCDIIFQVGEESFKAHKLILAARSPVFRAQFFGLVGNPNSDKVELEDVEPSIFKALLQFIYSDELPDFHEIIGSTSTSSAIMMQHLLAAADRFGLDRLKQLCEAKLCEEVSADTVATTLSLAEQHHCPQLKAICLKFAATNLGGACSP</sequence>
<accession>A0AAW2KAP6</accession>
<dbReference type="InterPro" id="IPR045005">
    <property type="entry name" value="BPM1-6"/>
</dbReference>
<gene>
    <name evidence="5" type="ORF">Sradi_6245000</name>
</gene>
<name>A0AAW2KAP6_SESRA</name>
<dbReference type="SUPFAM" id="SSF49599">
    <property type="entry name" value="TRAF domain-like"/>
    <property type="match status" value="1"/>
</dbReference>
<dbReference type="CDD" id="cd18280">
    <property type="entry name" value="BTB_POZ_BPM_plant"/>
    <property type="match status" value="1"/>
</dbReference>
<evidence type="ECO:0000256" key="1">
    <source>
        <dbReference type="ARBA" id="ARBA00002668"/>
    </source>
</evidence>
<dbReference type="GO" id="GO:0071472">
    <property type="term" value="P:cellular response to salt stress"/>
    <property type="evidence" value="ECO:0007669"/>
    <property type="project" value="UniProtKB-ARBA"/>
</dbReference>
<dbReference type="GO" id="GO:0016567">
    <property type="term" value="P:protein ubiquitination"/>
    <property type="evidence" value="ECO:0007669"/>
    <property type="project" value="InterPro"/>
</dbReference>
<dbReference type="PANTHER" id="PTHR26379:SF293">
    <property type="entry name" value="BTB_POZ AND MATH DOMAIN-CONTAINING PROTEIN 3"/>
    <property type="match status" value="1"/>
</dbReference>
<evidence type="ECO:0000256" key="2">
    <source>
        <dbReference type="ARBA" id="ARBA00004906"/>
    </source>
</evidence>